<feature type="chain" id="PRO_5046614838" description="SCP domain-containing protein" evidence="4">
    <location>
        <begin position="20"/>
        <end position="390"/>
    </location>
</feature>
<evidence type="ECO:0000256" key="1">
    <source>
        <dbReference type="ARBA" id="ARBA00004613"/>
    </source>
</evidence>
<keyword evidence="7" id="KW-1185">Reference proteome</keyword>
<dbReference type="Gene3D" id="3.40.33.10">
    <property type="entry name" value="CAP"/>
    <property type="match status" value="1"/>
</dbReference>
<dbReference type="PRINTS" id="PR00838">
    <property type="entry name" value="V5ALLERGEN"/>
</dbReference>
<evidence type="ECO:0000313" key="7">
    <source>
        <dbReference type="Proteomes" id="UP001652700"/>
    </source>
</evidence>
<dbReference type="InterPro" id="IPR014044">
    <property type="entry name" value="CAP_dom"/>
</dbReference>
<dbReference type="CDD" id="cd05380">
    <property type="entry name" value="CAP_euk"/>
    <property type="match status" value="1"/>
</dbReference>
<sequence>MKYLLCTVLFVSTVAFSSASVLCDLKWPRCGLTVENTVCEKDEKCLPEPGCQDVPADPEFLKFILHEHNRLRNQVASGAETRGYTGVAANMMALSYDKDLEYTARCHINSCKFEHDKCRGTSKFLLAGQNLYYTSESQEALKEAVNTWYEEIQQMTPDVIDNFPKGRHDIGHFSQSIWATTTHVGCALSKSVPTEEDEEVKYYIACNYGPIGNKIGKTVYERGAGCSKCPLGVACNAEFPALCGEVDETQIYANVSSGGDILNIGITGVSDAATVTVGGDNNTDVTVSGNTEADSASKDAATNAATKDSSNGATLTVANAGNTENTGNTGTTVVVGQDASKNSTQMPANATVVPKVLGSKQNCTTCASNINVASLTCVLSICLAMLFLIE</sequence>
<feature type="domain" description="SCP" evidence="5">
    <location>
        <begin position="59"/>
        <end position="216"/>
    </location>
</feature>
<dbReference type="SMART" id="SM00198">
    <property type="entry name" value="SCP"/>
    <property type="match status" value="1"/>
</dbReference>
<dbReference type="Pfam" id="PF00188">
    <property type="entry name" value="CAP"/>
    <property type="match status" value="1"/>
</dbReference>
<keyword evidence="4" id="KW-0732">Signal</keyword>
<feature type="region of interest" description="Disordered" evidence="3">
    <location>
        <begin position="288"/>
        <end position="307"/>
    </location>
</feature>
<dbReference type="SUPFAM" id="SSF55797">
    <property type="entry name" value="PR-1-like"/>
    <property type="match status" value="1"/>
</dbReference>
<reference evidence="6" key="1">
    <citation type="submission" date="2025-05" db="UniProtKB">
        <authorList>
            <consortium name="EnsemblMetazoa"/>
        </authorList>
    </citation>
    <scope>IDENTIFICATION</scope>
</reference>
<evidence type="ECO:0000256" key="2">
    <source>
        <dbReference type="ARBA" id="ARBA00022525"/>
    </source>
</evidence>
<keyword evidence="2" id="KW-0964">Secreted</keyword>
<dbReference type="EnsemblMetazoa" id="XM_050661056.1">
    <property type="protein sequence ID" value="XP_050517013.1"/>
    <property type="gene ID" value="LOC126891785"/>
</dbReference>
<comment type="subcellular location">
    <subcellularLocation>
        <location evidence="1">Secreted</location>
    </subcellularLocation>
</comment>
<dbReference type="InterPro" id="IPR035940">
    <property type="entry name" value="CAP_sf"/>
</dbReference>
<dbReference type="RefSeq" id="XP_050517013.1">
    <property type="nucleotide sequence ID" value="XM_050661056.1"/>
</dbReference>
<protein>
    <recommendedName>
        <fullName evidence="5">SCP domain-containing protein</fullName>
    </recommendedName>
</protein>
<dbReference type="GeneID" id="126891785"/>
<dbReference type="Proteomes" id="UP001652700">
    <property type="component" value="Unplaced"/>
</dbReference>
<evidence type="ECO:0000259" key="5">
    <source>
        <dbReference type="SMART" id="SM00198"/>
    </source>
</evidence>
<evidence type="ECO:0000256" key="3">
    <source>
        <dbReference type="SAM" id="MobiDB-lite"/>
    </source>
</evidence>
<evidence type="ECO:0000313" key="6">
    <source>
        <dbReference type="EnsemblMetazoa" id="XP_050517013.1"/>
    </source>
</evidence>
<name>A0ABM5L3K1_DIAVI</name>
<dbReference type="InterPro" id="IPR001283">
    <property type="entry name" value="CRISP-related"/>
</dbReference>
<accession>A0ABM5L3K1</accession>
<proteinExistence type="predicted"/>
<dbReference type="InterPro" id="IPR002413">
    <property type="entry name" value="V5_allergen-like"/>
</dbReference>
<evidence type="ECO:0000256" key="4">
    <source>
        <dbReference type="SAM" id="SignalP"/>
    </source>
</evidence>
<organism evidence="6 7">
    <name type="scientific">Diabrotica virgifera virgifera</name>
    <name type="common">western corn rootworm</name>
    <dbReference type="NCBI Taxonomy" id="50390"/>
    <lineage>
        <taxon>Eukaryota</taxon>
        <taxon>Metazoa</taxon>
        <taxon>Ecdysozoa</taxon>
        <taxon>Arthropoda</taxon>
        <taxon>Hexapoda</taxon>
        <taxon>Insecta</taxon>
        <taxon>Pterygota</taxon>
        <taxon>Neoptera</taxon>
        <taxon>Endopterygota</taxon>
        <taxon>Coleoptera</taxon>
        <taxon>Polyphaga</taxon>
        <taxon>Cucujiformia</taxon>
        <taxon>Chrysomeloidea</taxon>
        <taxon>Chrysomelidae</taxon>
        <taxon>Galerucinae</taxon>
        <taxon>Diabroticina</taxon>
        <taxon>Diabroticites</taxon>
        <taxon>Diabrotica</taxon>
    </lineage>
</organism>
<feature type="signal peptide" evidence="4">
    <location>
        <begin position="1"/>
        <end position="19"/>
    </location>
</feature>
<dbReference type="PRINTS" id="PR00837">
    <property type="entry name" value="V5TPXLIKE"/>
</dbReference>
<dbReference type="PANTHER" id="PTHR10334">
    <property type="entry name" value="CYSTEINE-RICH SECRETORY PROTEIN-RELATED"/>
    <property type="match status" value="1"/>
</dbReference>